<organism evidence="2 3">
    <name type="scientific">Pseudobacillus wudalianchiensis</name>
    <dbReference type="NCBI Taxonomy" id="1743143"/>
    <lineage>
        <taxon>Bacteria</taxon>
        <taxon>Bacillati</taxon>
        <taxon>Bacillota</taxon>
        <taxon>Bacilli</taxon>
        <taxon>Bacillales</taxon>
        <taxon>Bacillaceae</taxon>
        <taxon>Pseudobacillus</taxon>
    </lineage>
</organism>
<dbReference type="InterPro" id="IPR021741">
    <property type="entry name" value="DUF3311"/>
</dbReference>
<name>A0A1B9B8D7_9BACI</name>
<gene>
    <name evidence="2" type="ORF">A8F95_01110</name>
</gene>
<feature type="transmembrane region" description="Helical" evidence="1">
    <location>
        <begin position="7"/>
        <end position="28"/>
    </location>
</feature>
<dbReference type="AlphaFoldDB" id="A0A1B9B8D7"/>
<protein>
    <recommendedName>
        <fullName evidence="4">DUF3311 domain-containing protein</fullName>
    </recommendedName>
</protein>
<dbReference type="RefSeq" id="WP_218060655.1">
    <property type="nucleotide sequence ID" value="NZ_MAYT01000001.1"/>
</dbReference>
<dbReference type="Proteomes" id="UP000092578">
    <property type="component" value="Unassembled WGS sequence"/>
</dbReference>
<evidence type="ECO:0008006" key="4">
    <source>
        <dbReference type="Google" id="ProtNLM"/>
    </source>
</evidence>
<keyword evidence="1" id="KW-0812">Transmembrane</keyword>
<accession>A0A1B9B8D7</accession>
<sequence length="72" mass="8255">MSLRQIGSLFIGIGIPFLAIFGVVPFIAAADVSVLGFPILYFWIFLLFPLTTLCLCVSWHFFDRHQYEDEQI</sequence>
<evidence type="ECO:0000313" key="2">
    <source>
        <dbReference type="EMBL" id="OCA92347.1"/>
    </source>
</evidence>
<feature type="transmembrane region" description="Helical" evidence="1">
    <location>
        <begin position="40"/>
        <end position="62"/>
    </location>
</feature>
<evidence type="ECO:0000313" key="3">
    <source>
        <dbReference type="Proteomes" id="UP000092578"/>
    </source>
</evidence>
<keyword evidence="1" id="KW-0472">Membrane</keyword>
<dbReference type="Pfam" id="PF11755">
    <property type="entry name" value="DUF3311"/>
    <property type="match status" value="1"/>
</dbReference>
<dbReference type="EMBL" id="MAYT01000001">
    <property type="protein sequence ID" value="OCA92347.1"/>
    <property type="molecule type" value="Genomic_DNA"/>
</dbReference>
<keyword evidence="3" id="KW-1185">Reference proteome</keyword>
<evidence type="ECO:0000256" key="1">
    <source>
        <dbReference type="SAM" id="Phobius"/>
    </source>
</evidence>
<comment type="caution">
    <text evidence="2">The sequence shown here is derived from an EMBL/GenBank/DDBJ whole genome shotgun (WGS) entry which is preliminary data.</text>
</comment>
<reference evidence="3" key="1">
    <citation type="submission" date="2016-05" db="EMBL/GenBank/DDBJ databases">
        <authorList>
            <person name="Liu B."/>
            <person name="Wang J."/>
            <person name="Zhu Y."/>
            <person name="Liu G."/>
            <person name="Chen Q."/>
            <person name="Chen Z."/>
            <person name="Lan J."/>
            <person name="Che J."/>
            <person name="Ge C."/>
            <person name="Shi H."/>
            <person name="Pan Z."/>
            <person name="Liu X."/>
        </authorList>
    </citation>
    <scope>NUCLEOTIDE SEQUENCE [LARGE SCALE GENOMIC DNA]</scope>
    <source>
        <strain evidence="3">FJAT-27215</strain>
    </source>
</reference>
<proteinExistence type="predicted"/>
<keyword evidence="1" id="KW-1133">Transmembrane helix</keyword>